<dbReference type="PANTHER" id="PTHR47212:SF4">
    <property type="entry name" value="ADHESIN-LIKE PROTEIN, PUTATIVE (DUF3741)-RELATED"/>
    <property type="match status" value="1"/>
</dbReference>
<protein>
    <recommendedName>
        <fullName evidence="1">DUF4378 domain-containing protein</fullName>
    </recommendedName>
</protein>
<proteinExistence type="predicted"/>
<organism evidence="2 3">
    <name type="scientific">Tripterygium wilfordii</name>
    <name type="common">Thunder God vine</name>
    <dbReference type="NCBI Taxonomy" id="458696"/>
    <lineage>
        <taxon>Eukaryota</taxon>
        <taxon>Viridiplantae</taxon>
        <taxon>Streptophyta</taxon>
        <taxon>Embryophyta</taxon>
        <taxon>Tracheophyta</taxon>
        <taxon>Spermatophyta</taxon>
        <taxon>Magnoliopsida</taxon>
        <taxon>eudicotyledons</taxon>
        <taxon>Gunneridae</taxon>
        <taxon>Pentapetalae</taxon>
        <taxon>rosids</taxon>
        <taxon>fabids</taxon>
        <taxon>Celastrales</taxon>
        <taxon>Celastraceae</taxon>
        <taxon>Tripterygium</taxon>
    </lineage>
</organism>
<sequence>MDPPLLVQQNKPFDAELPVQPLQIQFEECDSSTAESIHMKTYMDDKEQIVEYIKVVLQASDLKCDEIYLMSSSSEELLDPLLFQELGLEFFSDELCCNKKLLFDCINEVLVDLYQPYFGCSPWSSFVKPSIRPIHDMKNATLEVWEGVNWHLTPLPLPHTLDQMVKKDLAKTGTWMDLRLDTESIIFEMGEVIFEELMGDTVLSCINGSSETGELLILDEMKENQNVIVP</sequence>
<dbReference type="InParanoid" id="A0A7J7DDH4"/>
<dbReference type="AlphaFoldDB" id="A0A7J7DDH4"/>
<feature type="domain" description="DUF4378" evidence="1">
    <location>
        <begin position="51"/>
        <end position="199"/>
    </location>
</feature>
<reference evidence="2 3" key="1">
    <citation type="journal article" date="2020" name="Nat. Commun.">
        <title>Genome of Tripterygium wilfordii and identification of cytochrome P450 involved in triptolide biosynthesis.</title>
        <authorList>
            <person name="Tu L."/>
            <person name="Su P."/>
            <person name="Zhang Z."/>
            <person name="Gao L."/>
            <person name="Wang J."/>
            <person name="Hu T."/>
            <person name="Zhou J."/>
            <person name="Zhang Y."/>
            <person name="Zhao Y."/>
            <person name="Liu Y."/>
            <person name="Song Y."/>
            <person name="Tong Y."/>
            <person name="Lu Y."/>
            <person name="Yang J."/>
            <person name="Xu C."/>
            <person name="Jia M."/>
            <person name="Peters R.J."/>
            <person name="Huang L."/>
            <person name="Gao W."/>
        </authorList>
    </citation>
    <scope>NUCLEOTIDE SEQUENCE [LARGE SCALE GENOMIC DNA]</scope>
    <source>
        <strain evidence="3">cv. XIE 37</strain>
        <tissue evidence="2">Leaf</tissue>
    </source>
</reference>
<name>A0A7J7DDH4_TRIWF</name>
<evidence type="ECO:0000313" key="2">
    <source>
        <dbReference type="EMBL" id="KAF5744373.1"/>
    </source>
</evidence>
<dbReference type="EMBL" id="JAAARO010000008">
    <property type="protein sequence ID" value="KAF5744373.1"/>
    <property type="molecule type" value="Genomic_DNA"/>
</dbReference>
<dbReference type="Pfam" id="PF14309">
    <property type="entry name" value="DUF4378"/>
    <property type="match status" value="1"/>
</dbReference>
<evidence type="ECO:0000313" key="3">
    <source>
        <dbReference type="Proteomes" id="UP000593562"/>
    </source>
</evidence>
<dbReference type="InterPro" id="IPR025486">
    <property type="entry name" value="DUF4378"/>
</dbReference>
<dbReference type="PANTHER" id="PTHR47212">
    <property type="entry name" value="ADHESIN-LIKE PROTEIN, PUTATIVE (DUF3741)-RELATED"/>
    <property type="match status" value="1"/>
</dbReference>
<keyword evidence="3" id="KW-1185">Reference proteome</keyword>
<accession>A0A7J7DDH4</accession>
<evidence type="ECO:0000259" key="1">
    <source>
        <dbReference type="Pfam" id="PF14309"/>
    </source>
</evidence>
<gene>
    <name evidence="2" type="ORF">HS088_TW08G00977</name>
</gene>
<comment type="caution">
    <text evidence="2">The sequence shown here is derived from an EMBL/GenBank/DDBJ whole genome shotgun (WGS) entry which is preliminary data.</text>
</comment>
<dbReference type="Proteomes" id="UP000593562">
    <property type="component" value="Unassembled WGS sequence"/>
</dbReference>